<evidence type="ECO:0000256" key="6">
    <source>
        <dbReference type="SAM" id="MobiDB-lite"/>
    </source>
</evidence>
<protein>
    <submittedName>
        <fullName evidence="9">FAD dependent oxidoreductase</fullName>
    </submittedName>
</protein>
<dbReference type="AlphaFoldDB" id="A0A1I1I4C4"/>
<keyword evidence="2" id="KW-0479">Metal-binding</keyword>
<evidence type="ECO:0000256" key="5">
    <source>
        <dbReference type="ARBA" id="ARBA00023014"/>
    </source>
</evidence>
<gene>
    <name evidence="9" type="ORF">SAMN05216167_101792</name>
</gene>
<dbReference type="GO" id="GO:0016491">
    <property type="term" value="F:oxidoreductase activity"/>
    <property type="evidence" value="ECO:0007669"/>
    <property type="project" value="UniProtKB-KW"/>
</dbReference>
<evidence type="ECO:0000256" key="1">
    <source>
        <dbReference type="ARBA" id="ARBA00022485"/>
    </source>
</evidence>
<evidence type="ECO:0000256" key="3">
    <source>
        <dbReference type="ARBA" id="ARBA00023002"/>
    </source>
</evidence>
<dbReference type="GO" id="GO:0051539">
    <property type="term" value="F:4 iron, 4 sulfur cluster binding"/>
    <property type="evidence" value="ECO:0007669"/>
    <property type="project" value="UniProtKB-KW"/>
</dbReference>
<dbReference type="Pfam" id="PF12831">
    <property type="entry name" value="FAD_oxidored"/>
    <property type="match status" value="1"/>
</dbReference>
<dbReference type="InterPro" id="IPR039650">
    <property type="entry name" value="HdrA-like"/>
</dbReference>
<accession>A0A1I1I4C4</accession>
<sequence>MKKLLILFASLPFFSTLTIAQSSPTTVDICIYGGSSAGVIAAYTAKKMGKSVILIEPGRHLGGLTTGGLGYTDIGNKYAISGIARDYYRQIGKHYGKFEQWIFEPHVAEDLFQQYVKRADVNVLYSYRLASVAKQNGVIQRITVEPSSGASKTLRTINAKVFLDCTYEGDLMAKAGVKYTVGREDNKTYNETYNGFQLLDKHQFADGVDPYKTPGKPESGLLWGISTAPVLATGTGSKLVQAYNFRICLSSDPANMIPITKPEGYDSTRYELLLRAIDKNPKLAFNTILKPDRMPNQKTDINNNGPFSTDMIGDNQDFPEGSYERRAKIQRAHELYNKGLLYFIGHDPRMRKDIQTEMLKFGYPKDEYTDSGNWSTQMYVREARRMIGNYVMTQANCQGREVVTDGVGMAAYTMDSHNCQRLVVEKNGQRMVKNEGDVQIGGFPPYPISYRCLIPKAEECKNLLVPVCLSASHIAYGSIRMEPVFMVLAQSSAIAASMAIDGKTSVQAIDVKKLQSVLKTNPLADGSTPEILVDNDDPTQVTRASNWTRDNNPKGAYGPSYFTTLASGGDVKTIRFRPAVTKAATYQVYIYFPKIAGASSKTNLLVSAGSQTKDITIRESDIRVEGQTSGEWVLLGTYKLSPGEKNYVDVTTKDADGIVVADAVLFVPN</sequence>
<dbReference type="EMBL" id="FOLQ01000001">
    <property type="protein sequence ID" value="SFC28060.1"/>
    <property type="molecule type" value="Genomic_DNA"/>
</dbReference>
<evidence type="ECO:0000313" key="10">
    <source>
        <dbReference type="Proteomes" id="UP000198598"/>
    </source>
</evidence>
<feature type="compositionally biased region" description="Polar residues" evidence="6">
    <location>
        <begin position="296"/>
        <end position="307"/>
    </location>
</feature>
<dbReference type="InterPro" id="IPR036188">
    <property type="entry name" value="FAD/NAD-bd_sf"/>
</dbReference>
<name>A0A1I1I4C4_9BACT</name>
<keyword evidence="5" id="KW-0411">Iron-sulfur</keyword>
<feature type="signal peptide" evidence="7">
    <location>
        <begin position="1"/>
        <end position="20"/>
    </location>
</feature>
<feature type="chain" id="PRO_5011612007" evidence="7">
    <location>
        <begin position="21"/>
        <end position="669"/>
    </location>
</feature>
<evidence type="ECO:0000313" key="9">
    <source>
        <dbReference type="EMBL" id="SFC28060.1"/>
    </source>
</evidence>
<dbReference type="Gene3D" id="3.50.50.60">
    <property type="entry name" value="FAD/NAD(P)-binding domain"/>
    <property type="match status" value="1"/>
</dbReference>
<feature type="region of interest" description="Disordered" evidence="6">
    <location>
        <begin position="294"/>
        <end position="314"/>
    </location>
</feature>
<keyword evidence="3" id="KW-0560">Oxidoreductase</keyword>
<dbReference type="PANTHER" id="PTHR43498">
    <property type="entry name" value="FERREDOXIN:COB-COM HETERODISULFIDE REDUCTASE SUBUNIT A"/>
    <property type="match status" value="1"/>
</dbReference>
<organism evidence="9 10">
    <name type="scientific">Spirosoma endophyticum</name>
    <dbReference type="NCBI Taxonomy" id="662367"/>
    <lineage>
        <taxon>Bacteria</taxon>
        <taxon>Pseudomonadati</taxon>
        <taxon>Bacteroidota</taxon>
        <taxon>Cytophagia</taxon>
        <taxon>Cytophagales</taxon>
        <taxon>Cytophagaceae</taxon>
        <taxon>Spirosoma</taxon>
    </lineage>
</organism>
<dbReference type="STRING" id="662367.SAMN05216167_101792"/>
<keyword evidence="4" id="KW-0408">Iron</keyword>
<keyword evidence="10" id="KW-1185">Reference proteome</keyword>
<evidence type="ECO:0000256" key="2">
    <source>
        <dbReference type="ARBA" id="ARBA00022723"/>
    </source>
</evidence>
<evidence type="ECO:0000256" key="7">
    <source>
        <dbReference type="SAM" id="SignalP"/>
    </source>
</evidence>
<dbReference type="InterPro" id="IPR033803">
    <property type="entry name" value="CBD-like_Golvesin-Xly"/>
</dbReference>
<keyword evidence="7" id="KW-0732">Signal</keyword>
<reference evidence="9 10" key="1">
    <citation type="submission" date="2016-10" db="EMBL/GenBank/DDBJ databases">
        <authorList>
            <person name="de Groot N.N."/>
        </authorList>
    </citation>
    <scope>NUCLEOTIDE SEQUENCE [LARGE SCALE GENOMIC DNA]</scope>
    <source>
        <strain evidence="9 10">DSM 26130</strain>
    </source>
</reference>
<dbReference type="OrthoDB" id="668499at2"/>
<dbReference type="SUPFAM" id="SSF51905">
    <property type="entry name" value="FAD/NAD(P)-binding domain"/>
    <property type="match status" value="1"/>
</dbReference>
<proteinExistence type="predicted"/>
<keyword evidence="1" id="KW-0004">4Fe-4S</keyword>
<evidence type="ECO:0000256" key="4">
    <source>
        <dbReference type="ARBA" id="ARBA00023004"/>
    </source>
</evidence>
<dbReference type="Proteomes" id="UP000198598">
    <property type="component" value="Unassembled WGS sequence"/>
</dbReference>
<dbReference type="GO" id="GO:0046872">
    <property type="term" value="F:metal ion binding"/>
    <property type="evidence" value="ECO:0007669"/>
    <property type="project" value="UniProtKB-KW"/>
</dbReference>
<dbReference type="Pfam" id="PF25275">
    <property type="entry name" value="Golvesin_C"/>
    <property type="match status" value="1"/>
</dbReference>
<dbReference type="RefSeq" id="WP_093823112.1">
    <property type="nucleotide sequence ID" value="NZ_FOLQ01000001.1"/>
</dbReference>
<feature type="domain" description="Golvesin/Xly CBD-like" evidence="8">
    <location>
        <begin position="531"/>
        <end position="667"/>
    </location>
</feature>
<dbReference type="PANTHER" id="PTHR43498:SF1">
    <property type="entry name" value="COB--COM HETERODISULFIDE REDUCTASE IRON-SULFUR SUBUNIT A"/>
    <property type="match status" value="1"/>
</dbReference>
<evidence type="ECO:0000259" key="8">
    <source>
        <dbReference type="Pfam" id="PF25275"/>
    </source>
</evidence>